<dbReference type="EMBL" id="CADDTS010000017">
    <property type="protein sequence ID" value="CAB1211650.1"/>
    <property type="molecule type" value="Genomic_DNA"/>
</dbReference>
<organism evidence="1 2">
    <name type="scientific">Acinetobacter bouvetii</name>
    <dbReference type="NCBI Taxonomy" id="202951"/>
    <lineage>
        <taxon>Bacteria</taxon>
        <taxon>Pseudomonadati</taxon>
        <taxon>Pseudomonadota</taxon>
        <taxon>Gammaproteobacteria</taxon>
        <taxon>Moraxellales</taxon>
        <taxon>Moraxellaceae</taxon>
        <taxon>Acinetobacter</taxon>
    </lineage>
</organism>
<sequence>MNHPVHHLQLQEWKNATQRVLPLRIKESNLVQKCFLKITQFRTQTPEPLNVFGVLARMDNIFPHYLLFMKNILFKGKISRQDKELVVLRLAWTLQCSYE</sequence>
<name>A0A811GAK7_9GAMM</name>
<protein>
    <submittedName>
        <fullName evidence="1">Uncharacterized protein</fullName>
    </submittedName>
</protein>
<accession>A0A811GAK7</accession>
<dbReference type="RefSeq" id="WP_174558894.1">
    <property type="nucleotide sequence ID" value="NZ_CADDTS010000017.1"/>
</dbReference>
<dbReference type="AlphaFoldDB" id="A0A811GAK7"/>
<dbReference type="Proteomes" id="UP000489961">
    <property type="component" value="Unassembled WGS sequence"/>
</dbReference>
<proteinExistence type="predicted"/>
<dbReference type="SUPFAM" id="SSF69118">
    <property type="entry name" value="AhpD-like"/>
    <property type="match status" value="1"/>
</dbReference>
<reference evidence="1 2" key="1">
    <citation type="submission" date="2020-02" db="EMBL/GenBank/DDBJ databases">
        <authorList>
            <person name="Chaudhuri R."/>
        </authorList>
    </citation>
    <scope>NUCLEOTIDE SEQUENCE [LARGE SCALE GENOMIC DNA]</scope>
    <source>
        <strain evidence="1">SFB21</strain>
    </source>
</reference>
<evidence type="ECO:0000313" key="1">
    <source>
        <dbReference type="EMBL" id="CAB1211650.1"/>
    </source>
</evidence>
<dbReference type="Gene3D" id="1.20.1290.10">
    <property type="entry name" value="AhpD-like"/>
    <property type="match status" value="1"/>
</dbReference>
<gene>
    <name evidence="1" type="ORF">SFB21_0946</name>
</gene>
<comment type="caution">
    <text evidence="1">The sequence shown here is derived from an EMBL/GenBank/DDBJ whole genome shotgun (WGS) entry which is preliminary data.</text>
</comment>
<dbReference type="InterPro" id="IPR029032">
    <property type="entry name" value="AhpD-like"/>
</dbReference>
<evidence type="ECO:0000313" key="2">
    <source>
        <dbReference type="Proteomes" id="UP000489961"/>
    </source>
</evidence>